<feature type="domain" description="Nitroreductase" evidence="1">
    <location>
        <begin position="11"/>
        <end position="195"/>
    </location>
</feature>
<dbReference type="Proteomes" id="UP001199916">
    <property type="component" value="Unassembled WGS sequence"/>
</dbReference>
<protein>
    <submittedName>
        <fullName evidence="2">Nitroreductase family protein</fullName>
    </submittedName>
</protein>
<evidence type="ECO:0000313" key="3">
    <source>
        <dbReference type="Proteomes" id="UP001199916"/>
    </source>
</evidence>
<dbReference type="Pfam" id="PF00881">
    <property type="entry name" value="Nitroreductase"/>
    <property type="match status" value="1"/>
</dbReference>
<dbReference type="PANTHER" id="PTHR23026">
    <property type="entry name" value="NADPH NITROREDUCTASE"/>
    <property type="match status" value="1"/>
</dbReference>
<accession>A0ABS8YN75</accession>
<dbReference type="InterPro" id="IPR000415">
    <property type="entry name" value="Nitroreductase-like"/>
</dbReference>
<name>A0ABS8YN75_9BACL</name>
<dbReference type="SUPFAM" id="SSF55469">
    <property type="entry name" value="FMN-dependent nitroreductase-like"/>
    <property type="match status" value="1"/>
</dbReference>
<keyword evidence="3" id="KW-1185">Reference proteome</keyword>
<dbReference type="RefSeq" id="WP_233697636.1">
    <property type="nucleotide sequence ID" value="NZ_JAJNBZ010000014.1"/>
</dbReference>
<dbReference type="InterPro" id="IPR050627">
    <property type="entry name" value="Nitroreductase/BluB"/>
</dbReference>
<evidence type="ECO:0000313" key="2">
    <source>
        <dbReference type="EMBL" id="MCE5171054.1"/>
    </source>
</evidence>
<reference evidence="2 3" key="1">
    <citation type="submission" date="2021-11" db="EMBL/GenBank/DDBJ databases">
        <title>Draft genome sequence of Paenibacillus profundus YoMME, a new Gram-positive bacteria with exoelectrogenic properties.</title>
        <authorList>
            <person name="Hubenova Y."/>
            <person name="Hubenova E."/>
            <person name="Manasiev Y."/>
            <person name="Peykov S."/>
            <person name="Mitov M."/>
        </authorList>
    </citation>
    <scope>NUCLEOTIDE SEQUENCE [LARGE SCALE GENOMIC DNA]</scope>
    <source>
        <strain evidence="2 3">YoMME</strain>
    </source>
</reference>
<organism evidence="2 3">
    <name type="scientific">Paenibacillus profundus</name>
    <dbReference type="NCBI Taxonomy" id="1173085"/>
    <lineage>
        <taxon>Bacteria</taxon>
        <taxon>Bacillati</taxon>
        <taxon>Bacillota</taxon>
        <taxon>Bacilli</taxon>
        <taxon>Bacillales</taxon>
        <taxon>Paenibacillaceae</taxon>
        <taxon>Paenibacillus</taxon>
    </lineage>
</organism>
<gene>
    <name evidence="2" type="ORF">LQV63_17270</name>
</gene>
<dbReference type="EMBL" id="JAJNBZ010000014">
    <property type="protein sequence ID" value="MCE5171054.1"/>
    <property type="molecule type" value="Genomic_DNA"/>
</dbReference>
<dbReference type="Gene3D" id="3.40.109.10">
    <property type="entry name" value="NADH Oxidase"/>
    <property type="match status" value="1"/>
</dbReference>
<comment type="caution">
    <text evidence="2">The sequence shown here is derived from an EMBL/GenBank/DDBJ whole genome shotgun (WGS) entry which is preliminary data.</text>
</comment>
<evidence type="ECO:0000259" key="1">
    <source>
        <dbReference type="Pfam" id="PF00881"/>
    </source>
</evidence>
<sequence length="216" mass="24338">MTTYEIMKEVIHERRSVRRYEDRPVTVEDVRELIDCARYAPSDTNSQTWEFIAILNPELIARIEQLTWDALHTRAEQAEAQGLAKEARLLVKSFGPYATAFSNAPALIICLASPYTSKFRERIFDPIGLVPSTVWDEEGIKSSCLAIQNFMLAAHARGLATCPMTGPVLLADQQIKDLLDIPEDRQVNMVLALGYPSDTPAKLPRKPVEDILRIIE</sequence>
<dbReference type="PANTHER" id="PTHR23026:SF123">
    <property type="entry name" value="NAD(P)H NITROREDUCTASE RV3131-RELATED"/>
    <property type="match status" value="1"/>
</dbReference>
<dbReference type="InterPro" id="IPR029479">
    <property type="entry name" value="Nitroreductase"/>
</dbReference>
<proteinExistence type="predicted"/>